<feature type="compositionally biased region" description="Basic and acidic residues" evidence="12">
    <location>
        <begin position="1375"/>
        <end position="1389"/>
    </location>
</feature>
<keyword evidence="4" id="KW-0064">Aspartyl protease</keyword>
<protein>
    <recommendedName>
        <fullName evidence="18">Reverse transcriptase</fullName>
    </recommendedName>
</protein>
<dbReference type="Pfam" id="PF00078">
    <property type="entry name" value="RVT_1"/>
    <property type="match status" value="1"/>
</dbReference>
<dbReference type="Gene3D" id="2.40.70.10">
    <property type="entry name" value="Acid Proteases"/>
    <property type="match status" value="1"/>
</dbReference>
<reference evidence="16" key="1">
    <citation type="submission" date="2016-04" db="EMBL/GenBank/DDBJ databases">
        <authorList>
            <person name="Evans L.H."/>
            <person name="Alamgir A."/>
            <person name="Owens N."/>
            <person name="Weber N.D."/>
            <person name="Virtaneva K."/>
            <person name="Barbian K."/>
            <person name="Babar A."/>
            <person name="Rosenke K."/>
        </authorList>
    </citation>
    <scope>NUCLEOTIDE SEQUENCE [LARGE SCALE GENOMIC DNA]</scope>
    <source>
        <strain evidence="16">CBS 101.48</strain>
    </source>
</reference>
<dbReference type="PROSITE" id="PS50013">
    <property type="entry name" value="CHROMO_2"/>
    <property type="match status" value="1"/>
</dbReference>
<dbReference type="InterPro" id="IPR001995">
    <property type="entry name" value="Peptidase_A2_cat"/>
</dbReference>
<evidence type="ECO:0000259" key="15">
    <source>
        <dbReference type="PROSITE" id="PS50994"/>
    </source>
</evidence>
<feature type="domain" description="Chromo" evidence="13">
    <location>
        <begin position="1319"/>
        <end position="1377"/>
    </location>
</feature>
<dbReference type="PROSITE" id="PS50994">
    <property type="entry name" value="INTEGRASE"/>
    <property type="match status" value="1"/>
</dbReference>
<dbReference type="CDD" id="cd18978">
    <property type="entry name" value="CD_DDE_transposase_like"/>
    <property type="match status" value="1"/>
</dbReference>
<dbReference type="InterPro" id="IPR000477">
    <property type="entry name" value="RT_dom"/>
</dbReference>
<dbReference type="InParanoid" id="A0A163JYZ5"/>
<name>A0A163JYZ5_ABSGL</name>
<dbReference type="CDD" id="cd01647">
    <property type="entry name" value="RT_LTR"/>
    <property type="match status" value="1"/>
</dbReference>
<evidence type="ECO:0000256" key="11">
    <source>
        <dbReference type="ARBA" id="ARBA00023268"/>
    </source>
</evidence>
<dbReference type="SUPFAM" id="SSF54160">
    <property type="entry name" value="Chromo domain-like"/>
    <property type="match status" value="1"/>
</dbReference>
<dbReference type="GO" id="GO:0004190">
    <property type="term" value="F:aspartic-type endopeptidase activity"/>
    <property type="evidence" value="ECO:0007669"/>
    <property type="project" value="UniProtKB-KW"/>
</dbReference>
<evidence type="ECO:0000256" key="5">
    <source>
        <dbReference type="ARBA" id="ARBA00022759"/>
    </source>
</evidence>
<dbReference type="OrthoDB" id="10267344at2759"/>
<keyword evidence="6" id="KW-0378">Hydrolase</keyword>
<dbReference type="InterPro" id="IPR041577">
    <property type="entry name" value="RT_RNaseH_2"/>
</dbReference>
<keyword evidence="10" id="KW-0695">RNA-directed DNA polymerase</keyword>
<dbReference type="SUPFAM" id="SSF56672">
    <property type="entry name" value="DNA/RNA polymerases"/>
    <property type="match status" value="1"/>
</dbReference>
<dbReference type="InterPro" id="IPR021109">
    <property type="entry name" value="Peptidase_aspartic_dom_sf"/>
</dbReference>
<keyword evidence="11" id="KW-0511">Multifunctional enzyme</keyword>
<keyword evidence="8" id="KW-0694">RNA-binding</keyword>
<dbReference type="InterPro" id="IPR041588">
    <property type="entry name" value="Integrase_H2C2"/>
</dbReference>
<dbReference type="InterPro" id="IPR043128">
    <property type="entry name" value="Rev_trsase/Diguanyl_cyclase"/>
</dbReference>
<dbReference type="InterPro" id="IPR001969">
    <property type="entry name" value="Aspartic_peptidase_AS"/>
</dbReference>
<dbReference type="Gene3D" id="2.40.50.40">
    <property type="match status" value="1"/>
</dbReference>
<feature type="compositionally biased region" description="Basic residues" evidence="12">
    <location>
        <begin position="320"/>
        <end position="336"/>
    </location>
</feature>
<dbReference type="GO" id="GO:0006508">
    <property type="term" value="P:proteolysis"/>
    <property type="evidence" value="ECO:0007669"/>
    <property type="project" value="InterPro"/>
</dbReference>
<feature type="compositionally biased region" description="Basic residues" evidence="12">
    <location>
        <begin position="1390"/>
        <end position="1399"/>
    </location>
</feature>
<dbReference type="InterPro" id="IPR000953">
    <property type="entry name" value="Chromo/chromo_shadow_dom"/>
</dbReference>
<keyword evidence="9" id="KW-0229">DNA integration</keyword>
<dbReference type="Pfam" id="PF00385">
    <property type="entry name" value="Chromo"/>
    <property type="match status" value="1"/>
</dbReference>
<evidence type="ECO:0000256" key="6">
    <source>
        <dbReference type="ARBA" id="ARBA00022801"/>
    </source>
</evidence>
<dbReference type="SUPFAM" id="SSF50630">
    <property type="entry name" value="Acid proteases"/>
    <property type="match status" value="1"/>
</dbReference>
<evidence type="ECO:0000313" key="16">
    <source>
        <dbReference type="EMBL" id="SAM05526.1"/>
    </source>
</evidence>
<dbReference type="InterPro" id="IPR036397">
    <property type="entry name" value="RNaseH_sf"/>
</dbReference>
<dbReference type="Pfam" id="PF00077">
    <property type="entry name" value="RVP"/>
    <property type="match status" value="1"/>
</dbReference>
<evidence type="ECO:0000256" key="3">
    <source>
        <dbReference type="ARBA" id="ARBA00022722"/>
    </source>
</evidence>
<feature type="region of interest" description="Disordered" evidence="12">
    <location>
        <begin position="524"/>
        <end position="543"/>
    </location>
</feature>
<dbReference type="InterPro" id="IPR001584">
    <property type="entry name" value="Integrase_cat-core"/>
</dbReference>
<accession>A0A163JYZ5</accession>
<dbReference type="PANTHER" id="PTHR37984">
    <property type="entry name" value="PROTEIN CBG26694"/>
    <property type="match status" value="1"/>
</dbReference>
<gene>
    <name evidence="16" type="primary">ABSGL_11401.1 scaffold 12295</name>
</gene>
<dbReference type="Pfam" id="PF00665">
    <property type="entry name" value="rve"/>
    <property type="match status" value="1"/>
</dbReference>
<evidence type="ECO:0000256" key="10">
    <source>
        <dbReference type="ARBA" id="ARBA00022918"/>
    </source>
</evidence>
<dbReference type="InterPro" id="IPR023780">
    <property type="entry name" value="Chromo_domain"/>
</dbReference>
<keyword evidence="17" id="KW-1185">Reference proteome</keyword>
<evidence type="ECO:0008006" key="18">
    <source>
        <dbReference type="Google" id="ProtNLM"/>
    </source>
</evidence>
<dbReference type="InterPro" id="IPR016197">
    <property type="entry name" value="Chromo-like_dom_sf"/>
</dbReference>
<dbReference type="InterPro" id="IPR012337">
    <property type="entry name" value="RNaseH-like_sf"/>
</dbReference>
<proteinExistence type="predicted"/>
<dbReference type="Pfam" id="PF17921">
    <property type="entry name" value="Integrase_H2C2"/>
    <property type="match status" value="1"/>
</dbReference>
<dbReference type="Pfam" id="PF17919">
    <property type="entry name" value="RT_RNaseH_2"/>
    <property type="match status" value="1"/>
</dbReference>
<dbReference type="GO" id="GO:0003964">
    <property type="term" value="F:RNA-directed DNA polymerase activity"/>
    <property type="evidence" value="ECO:0007669"/>
    <property type="project" value="UniProtKB-KW"/>
</dbReference>
<dbReference type="InterPro" id="IPR050951">
    <property type="entry name" value="Retrovirus_Pol_polyprotein"/>
</dbReference>
<dbReference type="GO" id="GO:0003723">
    <property type="term" value="F:RNA binding"/>
    <property type="evidence" value="ECO:0007669"/>
    <property type="project" value="UniProtKB-KW"/>
</dbReference>
<dbReference type="Gene3D" id="3.30.70.270">
    <property type="match status" value="2"/>
</dbReference>
<sequence length="1399" mass="161367">MTDNNPNNLNELDPFEEMEMDIDLDEQPRAPTPGLIEEDDFAYLHENEEPPQPADPSVDAYLVYKDKYDDLVKELLVAVREDNKKREMAIRKELPGIKDIMNLLKKGKDTEDRPRLYKKDIPQLSIKGHASEPFSDRPFESAKHFIREFELVLSSAKVNIEDEWEHWIPCAIHFQQLAWFNENLKKKNLTWPEAQKKIINAYDQMEPRLFAGMNLLKAKMTHHETVQDFRIRFQKMVDDAGWKDNYQTAQVCLNALPAKMKEDVVNTFVNSDDPYCEKVNYRVPKTATQVMNLAMKHQGLNSHKTEGPIYKRNWEDSNTTRKRSRTHKKCIHHPHQSNHDTESCWSDPKNAHLRPTRWRAPRQANNDTVRVQSIQQAVTEDDLEYTDLRHISEGKGQKKYTNNHNNRLLYTPITIHNKRMIAMIDTGADVSVISQRLVETHNIPFNVTKGTLLLAGDNNKVNRIGTTHPLLIHYNYKTIYHAFEIMNLPDQIDLYLGMDLIPTLGIYIGGLAVQWSDQITSVKEQAVDDHPPEPNDSPAGTQEEQKTFHTTLQSYVKANQSIPTTSFCPLDISIVTLPTTNTPSDKVNYRQYPIPHKLFPVVDQAVQTWLADGTIVRAPVNTSWNSPITLAPKKDEFGQATGKRPCLDPRHINKFIPDDNYPLPLIRDIFQKLAGSTVFTTLDLKSAFHRFLIHPDDQHKTTFTHNGRQYMFQGCPFGLKPLSAKFQRVMHFIFDDMPYVHTFVDDVIIHSANMTDHITHVTKAIQKLTAANLILNPKKCHFAQKSVYLLGFCITAKGTYLDKRKLSNIQAWPTPQTGHDIQKFLGIVNYFREHVPKISSLTYPLDALRNSAHLKESWTVQHTKHFEAIKKVLQTNPVLCHPDLRKPFHVATDASNHGIGAVLYQLDGDQIQHIGFMARALTKSERNYSTTKRELLAIVFALKKFHAFLWGNPFKLYTDHKALTFLHTQPIANAMMINWLDTLLDYTFEVIHLPGIENTLPDRLSRLFSPLKELGEGRAYKQNIQKINKAVRSIRKNKIHFQAEHIVQVPQLRQPQERLTPPEEDRQELLTRAHLFGHFGADAIVKSIHNDGLHWTNLLQDALETVKSCPQCQKHNIVRKGFNPLRPVYAYLPGDHWAIDLAGPFTVSDRNNTYLLVMVDVCTRFCILRAIPNKQSDTIVNVLVQVFSDFGYPRILQSDNGREFKNNLIDKLTSNHMAEVVFPAIKERTQHVIEVQQTTFNNKHRIITFPNGSHVMVKVKTKHSSLAPSYEGPYTVLHKTTNGTYILKDESGDLMSRNYVPSELKLISQDEVVEGDELYEVEAIINHRGTTNNYEYLVRWKGYDKDEDSWLKPDDFTDPVTIRTYWKKRNIDNDANKRKQEGIEEEERKSKTKRRRSNL</sequence>
<keyword evidence="2" id="KW-0548">Nucleotidyltransferase</keyword>
<evidence type="ECO:0000256" key="4">
    <source>
        <dbReference type="ARBA" id="ARBA00022750"/>
    </source>
</evidence>
<dbReference type="PROSITE" id="PS00141">
    <property type="entry name" value="ASP_PROTEASE"/>
    <property type="match status" value="1"/>
</dbReference>
<dbReference type="InterPro" id="IPR043502">
    <property type="entry name" value="DNA/RNA_pol_sf"/>
</dbReference>
<keyword evidence="7" id="KW-0460">Magnesium</keyword>
<dbReference type="GO" id="GO:0004519">
    <property type="term" value="F:endonuclease activity"/>
    <property type="evidence" value="ECO:0007669"/>
    <property type="project" value="UniProtKB-KW"/>
</dbReference>
<keyword evidence="1" id="KW-0808">Transferase</keyword>
<dbReference type="CDD" id="cd00303">
    <property type="entry name" value="retropepsin_like"/>
    <property type="match status" value="1"/>
</dbReference>
<dbReference type="Gene3D" id="1.10.340.70">
    <property type="match status" value="1"/>
</dbReference>
<dbReference type="SMART" id="SM00298">
    <property type="entry name" value="CHROMO"/>
    <property type="match status" value="1"/>
</dbReference>
<evidence type="ECO:0000259" key="14">
    <source>
        <dbReference type="PROSITE" id="PS50175"/>
    </source>
</evidence>
<keyword evidence="5" id="KW-0255">Endonuclease</keyword>
<evidence type="ECO:0000256" key="7">
    <source>
        <dbReference type="ARBA" id="ARBA00022842"/>
    </source>
</evidence>
<feature type="region of interest" description="Disordered" evidence="12">
    <location>
        <begin position="1375"/>
        <end position="1399"/>
    </location>
</feature>
<dbReference type="GO" id="GO:0005634">
    <property type="term" value="C:nucleus"/>
    <property type="evidence" value="ECO:0007669"/>
    <property type="project" value="UniProtKB-ARBA"/>
</dbReference>
<evidence type="ECO:0000256" key="9">
    <source>
        <dbReference type="ARBA" id="ARBA00022908"/>
    </source>
</evidence>
<dbReference type="GO" id="GO:0015074">
    <property type="term" value="P:DNA integration"/>
    <property type="evidence" value="ECO:0007669"/>
    <property type="project" value="UniProtKB-KW"/>
</dbReference>
<dbReference type="SUPFAM" id="SSF53098">
    <property type="entry name" value="Ribonuclease H-like"/>
    <property type="match status" value="1"/>
</dbReference>
<evidence type="ECO:0000256" key="12">
    <source>
        <dbReference type="SAM" id="MobiDB-lite"/>
    </source>
</evidence>
<dbReference type="Proteomes" id="UP000078561">
    <property type="component" value="Unassembled WGS sequence"/>
</dbReference>
<dbReference type="InterPro" id="IPR018061">
    <property type="entry name" value="Retropepsins"/>
</dbReference>
<organism evidence="16">
    <name type="scientific">Absidia glauca</name>
    <name type="common">Pin mould</name>
    <dbReference type="NCBI Taxonomy" id="4829"/>
    <lineage>
        <taxon>Eukaryota</taxon>
        <taxon>Fungi</taxon>
        <taxon>Fungi incertae sedis</taxon>
        <taxon>Mucoromycota</taxon>
        <taxon>Mucoromycotina</taxon>
        <taxon>Mucoromycetes</taxon>
        <taxon>Mucorales</taxon>
        <taxon>Cunninghamellaceae</taxon>
        <taxon>Absidia</taxon>
    </lineage>
</organism>
<evidence type="ECO:0000256" key="1">
    <source>
        <dbReference type="ARBA" id="ARBA00022679"/>
    </source>
</evidence>
<feature type="region of interest" description="Disordered" evidence="12">
    <location>
        <begin position="302"/>
        <end position="348"/>
    </location>
</feature>
<dbReference type="STRING" id="4829.A0A163JYZ5"/>
<evidence type="ECO:0000256" key="2">
    <source>
        <dbReference type="ARBA" id="ARBA00022695"/>
    </source>
</evidence>
<dbReference type="EMBL" id="LT554468">
    <property type="protein sequence ID" value="SAM05526.1"/>
    <property type="molecule type" value="Genomic_DNA"/>
</dbReference>
<dbReference type="PROSITE" id="PS50175">
    <property type="entry name" value="ASP_PROT_RETROV"/>
    <property type="match status" value="1"/>
</dbReference>
<evidence type="ECO:0000256" key="8">
    <source>
        <dbReference type="ARBA" id="ARBA00022884"/>
    </source>
</evidence>
<feature type="domain" description="Integrase catalytic" evidence="15">
    <location>
        <begin position="1129"/>
        <end position="1309"/>
    </location>
</feature>
<dbReference type="FunFam" id="3.30.70.270:FF:000020">
    <property type="entry name" value="Transposon Tf2-6 polyprotein-like Protein"/>
    <property type="match status" value="1"/>
</dbReference>
<feature type="domain" description="Peptidase A2" evidence="14">
    <location>
        <begin position="420"/>
        <end position="456"/>
    </location>
</feature>
<dbReference type="CDD" id="cd09274">
    <property type="entry name" value="RNase_HI_RT_Ty3"/>
    <property type="match status" value="1"/>
</dbReference>
<evidence type="ECO:0000259" key="13">
    <source>
        <dbReference type="PROSITE" id="PS50013"/>
    </source>
</evidence>
<keyword evidence="3" id="KW-0540">Nuclease</keyword>
<keyword evidence="4" id="KW-0645">Protease</keyword>
<evidence type="ECO:0000313" key="17">
    <source>
        <dbReference type="Proteomes" id="UP000078561"/>
    </source>
</evidence>
<dbReference type="Gene3D" id="3.10.10.10">
    <property type="entry name" value="HIV Type 1 Reverse Transcriptase, subunit A, domain 1"/>
    <property type="match status" value="1"/>
</dbReference>
<dbReference type="Gene3D" id="3.30.420.10">
    <property type="entry name" value="Ribonuclease H-like superfamily/Ribonuclease H"/>
    <property type="match status" value="1"/>
</dbReference>
<dbReference type="PANTHER" id="PTHR37984:SF5">
    <property type="entry name" value="PROTEIN NYNRIN-LIKE"/>
    <property type="match status" value="1"/>
</dbReference>